<dbReference type="Proteomes" id="UP000199492">
    <property type="component" value="Unassembled WGS sequence"/>
</dbReference>
<evidence type="ECO:0000313" key="3">
    <source>
        <dbReference type="Proteomes" id="UP000199492"/>
    </source>
</evidence>
<feature type="domain" description="AB hydrolase-1" evidence="1">
    <location>
        <begin position="19"/>
        <end position="244"/>
    </location>
</feature>
<dbReference type="PANTHER" id="PTHR43798">
    <property type="entry name" value="MONOACYLGLYCEROL LIPASE"/>
    <property type="match status" value="1"/>
</dbReference>
<dbReference type="InterPro" id="IPR050266">
    <property type="entry name" value="AB_hydrolase_sf"/>
</dbReference>
<name>A0A1G7XG38_9FLAO</name>
<dbReference type="AlphaFoldDB" id="A0A1G7XG38"/>
<keyword evidence="3" id="KW-1185">Reference proteome</keyword>
<dbReference type="RefSeq" id="WP_092466171.1">
    <property type="nucleotide sequence ID" value="NZ_FNCZ01000001.1"/>
</dbReference>
<evidence type="ECO:0000259" key="1">
    <source>
        <dbReference type="Pfam" id="PF00561"/>
    </source>
</evidence>
<dbReference type="InterPro" id="IPR029058">
    <property type="entry name" value="AB_hydrolase_fold"/>
</dbReference>
<dbReference type="OrthoDB" id="252464at2"/>
<dbReference type="PRINTS" id="PR00111">
    <property type="entry name" value="ABHYDROLASE"/>
</dbReference>
<dbReference type="EMBL" id="FNCZ01000001">
    <property type="protein sequence ID" value="SDG82550.1"/>
    <property type="molecule type" value="Genomic_DNA"/>
</dbReference>
<dbReference type="Gene3D" id="3.40.50.1820">
    <property type="entry name" value="alpha/beta hydrolase"/>
    <property type="match status" value="1"/>
</dbReference>
<proteinExistence type="predicted"/>
<evidence type="ECO:0000313" key="2">
    <source>
        <dbReference type="EMBL" id="SDG82550.1"/>
    </source>
</evidence>
<dbReference type="STRING" id="262004.SAMN04489796_101687"/>
<gene>
    <name evidence="2" type="ORF">SAMN04489796_101687</name>
</gene>
<dbReference type="SUPFAM" id="SSF53474">
    <property type="entry name" value="alpha/beta-Hydrolases"/>
    <property type="match status" value="1"/>
</dbReference>
<protein>
    <submittedName>
        <fullName evidence="2">Pimeloyl-ACP methyl ester carboxylesterase</fullName>
    </submittedName>
</protein>
<accession>A0A1G7XG38</accession>
<dbReference type="InterPro" id="IPR000073">
    <property type="entry name" value="AB_hydrolase_1"/>
</dbReference>
<sequence>MILNYKNSSIHYTTEGEGNPIVLLHGFLESVAMWQDLVTEFSTTNNVICIDLLGHGETDCIGYVHTMEAMAEAVLAVLEHLNIENAHVVGHSMGGYVALALAEQKPELFKGLCLMNSTYEADDNARKLIRTRASEMAQQNFEVLVKMSFANLFAPESKVKHEAAYDKSLQLALKTPLQGYIAAQEGMKLRPDRFNILKNLKCKKIIIAGRKDSLIDTDQIIEKIRTTDIDLVEFSEGHMSYIENKSELSYNILHFVEK</sequence>
<reference evidence="3" key="1">
    <citation type="submission" date="2016-10" db="EMBL/GenBank/DDBJ databases">
        <authorList>
            <person name="Varghese N."/>
            <person name="Submissions S."/>
        </authorList>
    </citation>
    <scope>NUCLEOTIDE SEQUENCE [LARGE SCALE GENOMIC DNA]</scope>
    <source>
        <strain evidence="3">DSM 15363</strain>
    </source>
</reference>
<dbReference type="Pfam" id="PF00561">
    <property type="entry name" value="Abhydrolase_1"/>
    <property type="match status" value="1"/>
</dbReference>
<organism evidence="2 3">
    <name type="scientific">Winogradskyella thalassocola</name>
    <dbReference type="NCBI Taxonomy" id="262004"/>
    <lineage>
        <taxon>Bacteria</taxon>
        <taxon>Pseudomonadati</taxon>
        <taxon>Bacteroidota</taxon>
        <taxon>Flavobacteriia</taxon>
        <taxon>Flavobacteriales</taxon>
        <taxon>Flavobacteriaceae</taxon>
        <taxon>Winogradskyella</taxon>
    </lineage>
</organism>